<feature type="domain" description="Neutral/alkaline non-lysosomal ceramidase C-terminal" evidence="5">
    <location>
        <begin position="492"/>
        <end position="642"/>
    </location>
</feature>
<dbReference type="Proteomes" id="UP001551482">
    <property type="component" value="Unassembled WGS sequence"/>
</dbReference>
<dbReference type="EMBL" id="JBEZFP010000075">
    <property type="protein sequence ID" value="MEU8136956.1"/>
    <property type="molecule type" value="Genomic_DNA"/>
</dbReference>
<feature type="domain" description="Neutral/alkaline non-lysosomal ceramidase N-terminal" evidence="4">
    <location>
        <begin position="9"/>
        <end position="487"/>
    </location>
</feature>
<comment type="catalytic activity">
    <reaction evidence="3">
        <text>an N-acylsphing-4-enine + H2O = sphing-4-enine + a fatty acid</text>
        <dbReference type="Rhea" id="RHEA:20856"/>
        <dbReference type="ChEBI" id="CHEBI:15377"/>
        <dbReference type="ChEBI" id="CHEBI:28868"/>
        <dbReference type="ChEBI" id="CHEBI:52639"/>
        <dbReference type="ChEBI" id="CHEBI:57756"/>
        <dbReference type="EC" id="3.5.1.23"/>
    </reaction>
</comment>
<protein>
    <recommendedName>
        <fullName evidence="3">Neutral ceramidase</fullName>
        <ecNumber evidence="3">3.5.1.23</ecNumber>
    </recommendedName>
</protein>
<organism evidence="6 7">
    <name type="scientific">Streptodolium elevatio</name>
    <dbReference type="NCBI Taxonomy" id="3157996"/>
    <lineage>
        <taxon>Bacteria</taxon>
        <taxon>Bacillati</taxon>
        <taxon>Actinomycetota</taxon>
        <taxon>Actinomycetes</taxon>
        <taxon>Kitasatosporales</taxon>
        <taxon>Streptomycetaceae</taxon>
        <taxon>Streptodolium</taxon>
    </lineage>
</organism>
<dbReference type="PANTHER" id="PTHR12670:SF1">
    <property type="entry name" value="NEUTRAL CERAMIDASE"/>
    <property type="match status" value="1"/>
</dbReference>
<comment type="similarity">
    <text evidence="1 3">Belongs to the neutral ceramidase family.</text>
</comment>
<evidence type="ECO:0000256" key="1">
    <source>
        <dbReference type="ARBA" id="ARBA00009835"/>
    </source>
</evidence>
<dbReference type="RefSeq" id="WP_358358100.1">
    <property type="nucleotide sequence ID" value="NZ_JBEZFP010000075.1"/>
</dbReference>
<keyword evidence="2 3" id="KW-0378">Hydrolase</keyword>
<dbReference type="EC" id="3.5.1.23" evidence="3"/>
<evidence type="ECO:0000259" key="5">
    <source>
        <dbReference type="Pfam" id="PF17048"/>
    </source>
</evidence>
<dbReference type="InterPro" id="IPR031331">
    <property type="entry name" value="NEUT/ALK_ceramidase_C"/>
</dbReference>
<keyword evidence="7" id="KW-1185">Reference proteome</keyword>
<gene>
    <name evidence="6" type="ORF">AB0C36_26015</name>
</gene>
<keyword evidence="3" id="KW-0443">Lipid metabolism</keyword>
<accession>A0ABV3DMQ4</accession>
<evidence type="ECO:0000259" key="4">
    <source>
        <dbReference type="Pfam" id="PF04734"/>
    </source>
</evidence>
<dbReference type="InterPro" id="IPR006823">
    <property type="entry name" value="Ceramidase_alk"/>
</dbReference>
<dbReference type="Gene3D" id="2.60.40.2300">
    <property type="entry name" value="Neutral/alkaline non-lysosomal ceramidase, C-terminal domain"/>
    <property type="match status" value="1"/>
</dbReference>
<dbReference type="InterPro" id="IPR038445">
    <property type="entry name" value="NCDase_C_sf"/>
</dbReference>
<reference evidence="6 7" key="1">
    <citation type="submission" date="2024-06" db="EMBL/GenBank/DDBJ databases">
        <title>The Natural Products Discovery Center: Release of the First 8490 Sequenced Strains for Exploring Actinobacteria Biosynthetic Diversity.</title>
        <authorList>
            <person name="Kalkreuter E."/>
            <person name="Kautsar S.A."/>
            <person name="Yang D."/>
            <person name="Bader C.D."/>
            <person name="Teijaro C.N."/>
            <person name="Fluegel L."/>
            <person name="Davis C.M."/>
            <person name="Simpson J.R."/>
            <person name="Lauterbach L."/>
            <person name="Steele A.D."/>
            <person name="Gui C."/>
            <person name="Meng S."/>
            <person name="Li G."/>
            <person name="Viehrig K."/>
            <person name="Ye F."/>
            <person name="Su P."/>
            <person name="Kiefer A.F."/>
            <person name="Nichols A."/>
            <person name="Cepeda A.J."/>
            <person name="Yan W."/>
            <person name="Fan B."/>
            <person name="Jiang Y."/>
            <person name="Adhikari A."/>
            <person name="Zheng C.-J."/>
            <person name="Schuster L."/>
            <person name="Cowan T.M."/>
            <person name="Smanski M.J."/>
            <person name="Chevrette M.G."/>
            <person name="De Carvalho L.P.S."/>
            <person name="Shen B."/>
        </authorList>
    </citation>
    <scope>NUCLEOTIDE SEQUENCE [LARGE SCALE GENOMIC DNA]</scope>
    <source>
        <strain evidence="6 7">NPDC048946</strain>
    </source>
</reference>
<evidence type="ECO:0000313" key="7">
    <source>
        <dbReference type="Proteomes" id="UP001551482"/>
    </source>
</evidence>
<comment type="caution">
    <text evidence="6">The sequence shown here is derived from an EMBL/GenBank/DDBJ whole genome shotgun (WGS) entry which is preliminary data.</text>
</comment>
<evidence type="ECO:0000313" key="6">
    <source>
        <dbReference type="EMBL" id="MEU8136956.1"/>
    </source>
</evidence>
<dbReference type="Pfam" id="PF17048">
    <property type="entry name" value="Ceramidse_alk_C"/>
    <property type="match status" value="1"/>
</dbReference>
<evidence type="ECO:0000256" key="2">
    <source>
        <dbReference type="ARBA" id="ARBA00022801"/>
    </source>
</evidence>
<keyword evidence="3" id="KW-0746">Sphingolipid metabolism</keyword>
<proteinExistence type="inferred from homology"/>
<name>A0ABV3DMQ4_9ACTN</name>
<dbReference type="Pfam" id="PF04734">
    <property type="entry name" value="Ceramidase_alk"/>
    <property type="match status" value="1"/>
</dbReference>
<sequence length="644" mass="68823">MASTGTGGLVGRGIADITGEIAECGMLGYGMAFQQSAGLHTRLRARAFAFSDGTERLMIVVCDLPLMFGGVVRAVLARLPRGYTESNVMITATHTHCGPGGYAHHALYNGNTGGFRTKTFAAVVDGIVEAALAAHEDLAPAALRLAHGRLENASANRARRAFDRNPAADRALFPGGVDPQTTLLSIERDGRLVGAINWFAVHNTSMTNRNRLVSGDNKGYAGYHWERVLGGCDYLADAPQELITAFAQTNAGDVSPNLNLRPGSGPTEDMAENTRIIGTRQADAAAALADKGRNGEGTSFDLVLDHRITHVDLSDMRVLPAFTGDGRFHRTSGPTGGATSPAGAIPDGPTYFKGFGAERNRVLGALSRGVVYPLSRRLRDAQAPKPMALPASANRVVPLVQRRLPVQLLRIGPLYLIGLPFEVTVNAGLRLRRTVAPILGVAWQDVLVAGYSNAYGHYTTTPEEYDAQMYEGGSTLFGRWQLPALQQIAAGLAEAMRDGRPVERGEPEPDLAGRRFNRGAAAAAPVLAPPGRVFGQPLSLSRTGSVVAAEFVAGHPSTELRRGGTYLEVEREAGADVWTRVADDGDWATRLHWTRGTGPRKRYAVARVEWDTTGAAAGRYRLRFHGDTEDGPFTGVSEAFDVPA</sequence>
<evidence type="ECO:0000256" key="3">
    <source>
        <dbReference type="RuleBase" id="RU366019"/>
    </source>
</evidence>
<dbReference type="PANTHER" id="PTHR12670">
    <property type="entry name" value="CERAMIDASE"/>
    <property type="match status" value="1"/>
</dbReference>
<dbReference type="InterPro" id="IPR031329">
    <property type="entry name" value="NEUT/ALK_ceramidase_N"/>
</dbReference>